<comment type="subcellular location">
    <subcellularLocation>
        <location evidence="2">Cytoplasmic vesicle membrane</location>
        <topology evidence="2">Single-pass type I membrane protein</topology>
    </subcellularLocation>
    <subcellularLocation>
        <location evidence="3">Golgi apparatus membrane</location>
        <topology evidence="3">Single-pass type I membrane protein</topology>
    </subcellularLocation>
    <subcellularLocation>
        <location evidence="1">Mitochondrion membrane</location>
        <topology evidence="1">Single-pass membrane protein</topology>
    </subcellularLocation>
</comment>
<evidence type="ECO:0000256" key="3">
    <source>
        <dbReference type="ARBA" id="ARBA00004614"/>
    </source>
</evidence>
<organism evidence="17 18">
    <name type="scientific">Ogataea parapolymorpha (strain ATCC 26012 / BCRC 20466 / JCM 22074 / NRRL Y-7560 / DL-1)</name>
    <name type="common">Yeast</name>
    <name type="synonym">Hansenula polymorpha</name>
    <dbReference type="NCBI Taxonomy" id="871575"/>
    <lineage>
        <taxon>Eukaryota</taxon>
        <taxon>Fungi</taxon>
        <taxon>Dikarya</taxon>
        <taxon>Ascomycota</taxon>
        <taxon>Saccharomycotina</taxon>
        <taxon>Pichiomycetes</taxon>
        <taxon>Pichiales</taxon>
        <taxon>Pichiaceae</taxon>
        <taxon>Ogataea</taxon>
    </lineage>
</organism>
<evidence type="ECO:0000256" key="7">
    <source>
        <dbReference type="ARBA" id="ARBA00022729"/>
    </source>
</evidence>
<dbReference type="InterPro" id="IPR044865">
    <property type="entry name" value="MRH_dom"/>
</dbReference>
<keyword evidence="18" id="KW-1185">Reference proteome</keyword>
<evidence type="ECO:0000256" key="10">
    <source>
        <dbReference type="ARBA" id="ARBA00023034"/>
    </source>
</evidence>
<evidence type="ECO:0000256" key="4">
    <source>
        <dbReference type="ARBA" id="ARBA00005363"/>
    </source>
</evidence>
<dbReference type="InterPro" id="IPR009011">
    <property type="entry name" value="Man6P_isomerase_rcpt-bd_dom_sf"/>
</dbReference>
<evidence type="ECO:0000256" key="12">
    <source>
        <dbReference type="ARBA" id="ARBA00023136"/>
    </source>
</evidence>
<protein>
    <recommendedName>
        <fullName evidence="5">Autophagy-related protein 27</fullName>
    </recommendedName>
</protein>
<keyword evidence="7" id="KW-0732">Signal</keyword>
<evidence type="ECO:0000256" key="8">
    <source>
        <dbReference type="ARBA" id="ARBA00022989"/>
    </source>
</evidence>
<dbReference type="Pfam" id="PF09451">
    <property type="entry name" value="ATG27"/>
    <property type="match status" value="1"/>
</dbReference>
<dbReference type="OrthoDB" id="29460at2759"/>
<keyword evidence="13" id="KW-1015">Disulfide bond</keyword>
<dbReference type="STRING" id="871575.W1Q9E9"/>
<dbReference type="GO" id="GO:0030659">
    <property type="term" value="C:cytoplasmic vesicle membrane"/>
    <property type="evidence" value="ECO:0007669"/>
    <property type="project" value="UniProtKB-SubCell"/>
</dbReference>
<comment type="caution">
    <text evidence="17">The sequence shown here is derived from an EMBL/GenBank/DDBJ whole genome shotgun (WGS) entry which is preliminary data.</text>
</comment>
<dbReference type="GO" id="GO:0006914">
    <property type="term" value="P:autophagy"/>
    <property type="evidence" value="ECO:0007669"/>
    <property type="project" value="UniProtKB-KW"/>
</dbReference>
<dbReference type="GeneID" id="25771019"/>
<evidence type="ECO:0000256" key="1">
    <source>
        <dbReference type="ARBA" id="ARBA00004304"/>
    </source>
</evidence>
<evidence type="ECO:0000259" key="16">
    <source>
        <dbReference type="PROSITE" id="PS51914"/>
    </source>
</evidence>
<reference evidence="17 18" key="1">
    <citation type="journal article" date="2013" name="BMC Genomics">
        <title>Genome sequence and analysis of methylotrophic yeast Hansenula polymorpha DL1.</title>
        <authorList>
            <person name="Ravin N.V."/>
            <person name="Eldarov M.A."/>
            <person name="Kadnikov V.V."/>
            <person name="Beletsky A.V."/>
            <person name="Schneider J."/>
            <person name="Mardanova E.S."/>
            <person name="Smekalova E.M."/>
            <person name="Zvereva M.I."/>
            <person name="Dontsova O.A."/>
            <person name="Mardanov A.V."/>
            <person name="Skryabin K.G."/>
        </authorList>
    </citation>
    <scope>NUCLEOTIDE SEQUENCE [LARGE SCALE GENOMIC DNA]</scope>
    <source>
        <strain evidence="18">ATCC 26012 / BCRC 20466 / JCM 22074 / NRRL Y-7560 / DL-1</strain>
    </source>
</reference>
<dbReference type="Gene3D" id="2.70.130.10">
    <property type="entry name" value="Mannose-6-phosphate receptor binding domain"/>
    <property type="match status" value="1"/>
</dbReference>
<dbReference type="HOGENOM" id="CLU_089705_0_0_1"/>
<keyword evidence="14" id="KW-0968">Cytoplasmic vesicle</keyword>
<dbReference type="GO" id="GO:0031966">
    <property type="term" value="C:mitochondrial membrane"/>
    <property type="evidence" value="ECO:0007669"/>
    <property type="project" value="UniProtKB-SubCell"/>
</dbReference>
<evidence type="ECO:0000313" key="18">
    <source>
        <dbReference type="Proteomes" id="UP000008673"/>
    </source>
</evidence>
<accession>W1Q9E9</accession>
<dbReference type="AlphaFoldDB" id="W1Q9E9"/>
<proteinExistence type="inferred from homology"/>
<dbReference type="KEGG" id="opa:HPODL_01559"/>
<evidence type="ECO:0000256" key="15">
    <source>
        <dbReference type="SAM" id="Phobius"/>
    </source>
</evidence>
<feature type="domain" description="MRH" evidence="16">
    <location>
        <begin position="37"/>
        <end position="190"/>
    </location>
</feature>
<keyword evidence="10" id="KW-0333">Golgi apparatus</keyword>
<keyword evidence="11" id="KW-0496">Mitochondrion</keyword>
<sequence length="284" mass="31778">MILKKIFNINYTHTESLDMLHLITPLLLLLARFSMAIDISDEHFSAYPRMKELIGSHLVSRTEETPPSTKKITWYLKITDSGSGSFKDDTFPSECPKDSQLCGLTEISLPNRDPVITEVFSFSNKLTPQFDVNTSSFIVNLRGANWGAYTLDAEIEFVCASEDNAEGLKLVKFDYSTVSLQYETASACKSDETPPKDGKNKAPKNDDSNSWGVFTWLFILLVIVMASYIIAQAWINTNRVGSSHEFLNELVESIVETLTKLPEFLREIANKLFTSGSRGGYSAV</sequence>
<dbReference type="OMA" id="NKGNAID"/>
<keyword evidence="8 15" id="KW-1133">Transmembrane helix</keyword>
<feature type="transmembrane region" description="Helical" evidence="15">
    <location>
        <begin position="211"/>
        <end position="231"/>
    </location>
</feature>
<dbReference type="EMBL" id="AEOI02000009">
    <property type="protein sequence ID" value="ESW97460.1"/>
    <property type="molecule type" value="Genomic_DNA"/>
</dbReference>
<dbReference type="InterPro" id="IPR018939">
    <property type="entry name" value="Autophagy-rel_prot_27"/>
</dbReference>
<evidence type="ECO:0000256" key="9">
    <source>
        <dbReference type="ARBA" id="ARBA00023006"/>
    </source>
</evidence>
<gene>
    <name evidence="17" type="ORF">HPODL_01559</name>
</gene>
<dbReference type="GO" id="GO:0000139">
    <property type="term" value="C:Golgi membrane"/>
    <property type="evidence" value="ECO:0007669"/>
    <property type="project" value="UniProtKB-SubCell"/>
</dbReference>
<dbReference type="Proteomes" id="UP000008673">
    <property type="component" value="Unassembled WGS sequence"/>
</dbReference>
<dbReference type="PROSITE" id="PS51914">
    <property type="entry name" value="MRH"/>
    <property type="match status" value="1"/>
</dbReference>
<evidence type="ECO:0000256" key="6">
    <source>
        <dbReference type="ARBA" id="ARBA00022692"/>
    </source>
</evidence>
<comment type="similarity">
    <text evidence="4">Belongs to the ATG27 family.</text>
</comment>
<keyword evidence="12 15" id="KW-0472">Membrane</keyword>
<evidence type="ECO:0000256" key="2">
    <source>
        <dbReference type="ARBA" id="ARBA00004358"/>
    </source>
</evidence>
<dbReference type="eggNOG" id="ENOG502QVJJ">
    <property type="taxonomic scope" value="Eukaryota"/>
</dbReference>
<keyword evidence="6 15" id="KW-0812">Transmembrane</keyword>
<evidence type="ECO:0000256" key="13">
    <source>
        <dbReference type="ARBA" id="ARBA00023157"/>
    </source>
</evidence>
<evidence type="ECO:0000313" key="17">
    <source>
        <dbReference type="EMBL" id="ESW97460.1"/>
    </source>
</evidence>
<evidence type="ECO:0000256" key="5">
    <source>
        <dbReference type="ARBA" id="ARBA00013776"/>
    </source>
</evidence>
<evidence type="ECO:0000256" key="14">
    <source>
        <dbReference type="ARBA" id="ARBA00023329"/>
    </source>
</evidence>
<keyword evidence="9" id="KW-0072">Autophagy</keyword>
<evidence type="ECO:0000256" key="11">
    <source>
        <dbReference type="ARBA" id="ARBA00023128"/>
    </source>
</evidence>
<name>W1Q9E9_OGAPD</name>
<dbReference type="RefSeq" id="XP_013933545.1">
    <property type="nucleotide sequence ID" value="XM_014078070.1"/>
</dbReference>